<comment type="caution">
    <text evidence="1">The sequence shown here is derived from an EMBL/GenBank/DDBJ whole genome shotgun (WGS) entry which is preliminary data.</text>
</comment>
<organism evidence="1 2">
    <name type="scientific">Brassica rapa subsp. trilocularis</name>
    <dbReference type="NCBI Taxonomy" id="1813537"/>
    <lineage>
        <taxon>Eukaryota</taxon>
        <taxon>Viridiplantae</taxon>
        <taxon>Streptophyta</taxon>
        <taxon>Embryophyta</taxon>
        <taxon>Tracheophyta</taxon>
        <taxon>Spermatophyta</taxon>
        <taxon>Magnoliopsida</taxon>
        <taxon>eudicotyledons</taxon>
        <taxon>Gunneridae</taxon>
        <taxon>Pentapetalae</taxon>
        <taxon>rosids</taxon>
        <taxon>malvids</taxon>
        <taxon>Brassicales</taxon>
        <taxon>Brassicaceae</taxon>
        <taxon>Brassiceae</taxon>
        <taxon>Brassica</taxon>
    </lineage>
</organism>
<gene>
    <name evidence="1" type="primary">A08p024340.1_BraROA</name>
    <name evidence="1" type="ORF">IGI04_031312</name>
</gene>
<name>A0ABQ7LVK4_BRACM</name>
<protein>
    <submittedName>
        <fullName evidence="1">Uncharacterized protein</fullName>
    </submittedName>
</protein>
<evidence type="ECO:0000313" key="1">
    <source>
        <dbReference type="EMBL" id="KAG5389771.1"/>
    </source>
</evidence>
<dbReference type="Proteomes" id="UP000823674">
    <property type="component" value="Chromosome A08"/>
</dbReference>
<reference evidence="1 2" key="1">
    <citation type="submission" date="2021-03" db="EMBL/GenBank/DDBJ databases">
        <authorList>
            <person name="King G.J."/>
            <person name="Bancroft I."/>
            <person name="Baten A."/>
            <person name="Bloomfield J."/>
            <person name="Borpatragohain P."/>
            <person name="He Z."/>
            <person name="Irish N."/>
            <person name="Irwin J."/>
            <person name="Liu K."/>
            <person name="Mauleon R.P."/>
            <person name="Moore J."/>
            <person name="Morris R."/>
            <person name="Ostergaard L."/>
            <person name="Wang B."/>
            <person name="Wells R."/>
        </authorList>
    </citation>
    <scope>NUCLEOTIDE SEQUENCE [LARGE SCALE GENOMIC DNA]</scope>
    <source>
        <strain evidence="1">R-o-18</strain>
        <tissue evidence="1">Leaf</tissue>
    </source>
</reference>
<dbReference type="EMBL" id="JADBGQ010000007">
    <property type="protein sequence ID" value="KAG5389771.1"/>
    <property type="molecule type" value="Genomic_DNA"/>
</dbReference>
<sequence>MSRSSEWSSGCESGWTLYLDHSTSVGLKTEEEAKFHGTKTMCTKKKMKIMEKNIYEEDSVKTVNSLVPKKQNKRENKGRDYEKITRFLMILLMLHKSVGGNIIDQTFTRKFIGLFARRLGNSLSVSGLCLSEIMLSTHTCLKRLTICVCVLKQVGQSSNPRTLCLFAYENKDSK</sequence>
<keyword evidence="2" id="KW-1185">Reference proteome</keyword>
<evidence type="ECO:0000313" key="2">
    <source>
        <dbReference type="Proteomes" id="UP000823674"/>
    </source>
</evidence>
<accession>A0ABQ7LVK4</accession>
<proteinExistence type="predicted"/>